<keyword evidence="1" id="KW-0732">Signal</keyword>
<dbReference type="PROSITE" id="PS51450">
    <property type="entry name" value="LRR"/>
    <property type="match status" value="1"/>
</dbReference>
<evidence type="ECO:0000256" key="1">
    <source>
        <dbReference type="ARBA" id="ARBA00022729"/>
    </source>
</evidence>
<feature type="region of interest" description="Disordered" evidence="2">
    <location>
        <begin position="1"/>
        <end position="67"/>
    </location>
</feature>
<dbReference type="Proteomes" id="UP000326241">
    <property type="component" value="Unassembled WGS sequence"/>
</dbReference>
<dbReference type="GO" id="GO:0031012">
    <property type="term" value="C:extracellular matrix"/>
    <property type="evidence" value="ECO:0007669"/>
    <property type="project" value="TreeGrafter"/>
</dbReference>
<organism evidence="3 4">
    <name type="scientific">Pseudomonas fluorescens</name>
    <dbReference type="NCBI Taxonomy" id="294"/>
    <lineage>
        <taxon>Bacteria</taxon>
        <taxon>Pseudomonadati</taxon>
        <taxon>Pseudomonadota</taxon>
        <taxon>Gammaproteobacteria</taxon>
        <taxon>Pseudomonadales</taxon>
        <taxon>Pseudomonadaceae</taxon>
        <taxon>Pseudomonas</taxon>
    </lineage>
</organism>
<dbReference type="RefSeq" id="WP_150776665.1">
    <property type="nucleotide sequence ID" value="NZ_CABVGZ010000137.1"/>
</dbReference>
<dbReference type="PANTHER" id="PTHR24373">
    <property type="entry name" value="SLIT RELATED LEUCINE-RICH REPEAT NEURONAL PROTEIN"/>
    <property type="match status" value="1"/>
</dbReference>
<evidence type="ECO:0000313" key="4">
    <source>
        <dbReference type="Proteomes" id="UP000326241"/>
    </source>
</evidence>
<accession>A0A5E6Y3R1</accession>
<name>A0A5E6Y3R1_PSEFL</name>
<dbReference type="GO" id="GO:0005615">
    <property type="term" value="C:extracellular space"/>
    <property type="evidence" value="ECO:0007669"/>
    <property type="project" value="TreeGrafter"/>
</dbReference>
<dbReference type="Gene3D" id="3.80.10.10">
    <property type="entry name" value="Ribonuclease Inhibitor"/>
    <property type="match status" value="1"/>
</dbReference>
<dbReference type="PANTHER" id="PTHR24373:SF370">
    <property type="entry name" value="FISH-LIPS, ISOFORM E"/>
    <property type="match status" value="1"/>
</dbReference>
<sequence length="822" mass="92048">MPLKPPRGGSTRVDTDVHTQPNRSADKDFSQADTLGRDGTTPWARVDDPKLRNSSPGDDAGRDTSMPVPMVEIRPAPLPAETPPVMYKSLENYGIKSVAVLPDADSDGFRVYKNRQYVNVPDGGIVLVGVDPDTGFHRARLASELLPSGPLLLRDIESGIWHPHNDFNAHTTPLADASLQVFRTGLDLHGVAPGSDGLIHHDGKLYVAIDEQVYQVMQDLDASRPEYRVWRLVNPKDPVATDSANIYRASRSGETRAIVRNEQGTWVSILTGLRGGMQRNDPAPANPLNFHRPWLDSPGPSAILPPAVATTRAQVKRYFADATDQHADDFIARFGESTAAEVELKRMQLEFPLLDREITAWESAYKGNDSAERTRRLDIGARMRRLYKWQGEASEKVYRDGRLVGFRLDLHLGHRGNLTLPVFVTRLGSVVALRLEGTTSNNLGNLFSRFSHIETLEVHGLSGKNNGLLAEINVLAALRVLEIRETSLWLPSISQQHFTGLSRLQELSLSNCSIWPRLSVMGMNELRVLRLRSCDLELFPSGLTFLPVASRLRVLDLYHNPKLRDAPNVTLMSELRELNLSHTSIRQPPVGLGLPNGPTRLEVLNLSHNPLVVAPTLRGMPALVEVDLSRTFIQHFPEGVTFEVPKTRLDLSLTSILSIPETVELRTGIELDGARISDPTSLRRLIAARRQTDRDVWLDRGHPGVGINHWLHNVPAAQHFTKIALWNSLADQENSTMMRRFAELVRTPEFVVERPLLQRRVWSFLAHFKKTSLGEQEVLRDMAVTEPSPGKMLDRLEEEIKKFDPTWQHQPLHQLPKHPKLG</sequence>
<evidence type="ECO:0008006" key="5">
    <source>
        <dbReference type="Google" id="ProtNLM"/>
    </source>
</evidence>
<protein>
    <recommendedName>
        <fullName evidence="5">Leucine-rich repeat domain-containing protein</fullName>
    </recommendedName>
</protein>
<gene>
    <name evidence="3" type="ORF">PS624_05937</name>
</gene>
<dbReference type="AlphaFoldDB" id="A0A5E6Y3R1"/>
<dbReference type="InterPro" id="IPR001611">
    <property type="entry name" value="Leu-rich_rpt"/>
</dbReference>
<dbReference type="InterPro" id="IPR050328">
    <property type="entry name" value="Dev_Immune_Receptor"/>
</dbReference>
<evidence type="ECO:0000256" key="2">
    <source>
        <dbReference type="SAM" id="MobiDB-lite"/>
    </source>
</evidence>
<reference evidence="3 4" key="1">
    <citation type="submission" date="2019-09" db="EMBL/GenBank/DDBJ databases">
        <authorList>
            <person name="Chandra G."/>
            <person name="Truman W A."/>
        </authorList>
    </citation>
    <scope>NUCLEOTIDE SEQUENCE [LARGE SCALE GENOMIC DNA]</scope>
    <source>
        <strain evidence="3">PS624</strain>
    </source>
</reference>
<dbReference type="SUPFAM" id="SSF52058">
    <property type="entry name" value="L domain-like"/>
    <property type="match status" value="1"/>
</dbReference>
<evidence type="ECO:0000313" key="3">
    <source>
        <dbReference type="EMBL" id="VVN47494.1"/>
    </source>
</evidence>
<dbReference type="InterPro" id="IPR032675">
    <property type="entry name" value="LRR_dom_sf"/>
</dbReference>
<dbReference type="EMBL" id="CABVGZ010000137">
    <property type="protein sequence ID" value="VVN47494.1"/>
    <property type="molecule type" value="Genomic_DNA"/>
</dbReference>
<proteinExistence type="predicted"/>